<proteinExistence type="predicted"/>
<accession>A0ABN7V850</accession>
<evidence type="ECO:0000313" key="2">
    <source>
        <dbReference type="EMBL" id="CAG8740913.1"/>
    </source>
</evidence>
<organism evidence="2 3">
    <name type="scientific">Gigaspora margarita</name>
    <dbReference type="NCBI Taxonomy" id="4874"/>
    <lineage>
        <taxon>Eukaryota</taxon>
        <taxon>Fungi</taxon>
        <taxon>Fungi incertae sedis</taxon>
        <taxon>Mucoromycota</taxon>
        <taxon>Glomeromycotina</taxon>
        <taxon>Glomeromycetes</taxon>
        <taxon>Diversisporales</taxon>
        <taxon>Gigasporaceae</taxon>
        <taxon>Gigaspora</taxon>
    </lineage>
</organism>
<dbReference type="EMBL" id="CAJVQB010010546">
    <property type="protein sequence ID" value="CAG8740913.1"/>
    <property type="molecule type" value="Genomic_DNA"/>
</dbReference>
<feature type="region of interest" description="Disordered" evidence="1">
    <location>
        <begin position="395"/>
        <end position="426"/>
    </location>
</feature>
<dbReference type="Proteomes" id="UP000789901">
    <property type="component" value="Unassembled WGS sequence"/>
</dbReference>
<sequence length="426" mass="49066">GTDSPPEPEDDSYETMENEEREIMLSRANVEIVSKIKYRLEFEEYPETSKDGVACVYNVAGMDTEKALEIFDLKNIQYAYKDGITRESVYCHFLKTKVYKETRTCRGIKICQFAAPELTTMTHTSREDDTSAPTYFIGCENFKNGERGHRYQSLSGRINIEINSRTIKMPVKFWHYVPEDLENCLYIVIMSRNIYNHPPPPPSKIPMAIQNDLRDIIAEEDILDITARKLITRVLLPELHPSLNNRSKIGHMIATKRRAEHLFDQDIMGVAHILLKQDNDDDPYIRTIHMSFKRVHGPINEWEVCAYIEKYQKTYEVMNTLEFLEHCEEPGIAAQTIWTSTPFKINAGESAHANINRNGRNLSLLAAINKHTNVPESYQNKSSLQRATEAVKKTCKRSNETSAHQKSSKKARVTSESVNIEEQERL</sequence>
<feature type="non-terminal residue" evidence="2">
    <location>
        <position position="1"/>
    </location>
</feature>
<comment type="caution">
    <text evidence="2">The sequence shown here is derived from an EMBL/GenBank/DDBJ whole genome shotgun (WGS) entry which is preliminary data.</text>
</comment>
<evidence type="ECO:0000313" key="3">
    <source>
        <dbReference type="Proteomes" id="UP000789901"/>
    </source>
</evidence>
<protein>
    <submittedName>
        <fullName evidence="2">3395_t:CDS:1</fullName>
    </submittedName>
</protein>
<gene>
    <name evidence="2" type="ORF">GMARGA_LOCUS15370</name>
</gene>
<evidence type="ECO:0000256" key="1">
    <source>
        <dbReference type="SAM" id="MobiDB-lite"/>
    </source>
</evidence>
<name>A0ABN7V850_GIGMA</name>
<reference evidence="2 3" key="1">
    <citation type="submission" date="2021-06" db="EMBL/GenBank/DDBJ databases">
        <authorList>
            <person name="Kallberg Y."/>
            <person name="Tangrot J."/>
            <person name="Rosling A."/>
        </authorList>
    </citation>
    <scope>NUCLEOTIDE SEQUENCE [LARGE SCALE GENOMIC DNA]</scope>
    <source>
        <strain evidence="2 3">120-4 pot B 10/14</strain>
    </source>
</reference>
<keyword evidence="3" id="KW-1185">Reference proteome</keyword>